<dbReference type="SUPFAM" id="SSF101898">
    <property type="entry name" value="NHL repeat"/>
    <property type="match status" value="1"/>
</dbReference>
<sequence>MGSTEVCDSAAGRPGLSDVDRRQLLHLDAVRRGAADDPAGADTADALWRAAWASGTDLDPRLVLKLQVGSMETVAWGEVGDRPLIAVGACDLDDAGFATGGRLRLWDMLSGQSHDLPCTEHARCLAFAMTAEGPVLVSGHEEGQLRIWNVSDGSLRRVVKTGRDALCGLHAAVFGDRALAVTRDARGRVRLWSLPDGRWAGELDVPVAYTIRGGRLADGRHVLLTAGQGMTLWDLERGVRLPLPRRLPQPRRVKEVILFTSGGRDRVALVSESYEVVAYDFATGAQVSTPITAHVCDRPDGLMQIWDEPGPGADLFAVSGTLVVPTPQRVHLWDLETSQERYPPLTGPVARSVTRAVRWQGRELLLTGSSYDGVVALWDLDRPVTRPLGHGQHVVSVSLAGDAAVSVDAGGTIVARQAATGRLVSPPLETGIECTHVVTTWTDGRDVLAATGGGSRYVPDGHLRRWNLTTGDRYGTRIEADPTYLHCMARVRVKGQDVLVTLGPDRKIKLWRPADGALIAETMTGMSSHVTGFAIGHDEGRPVVAVSTSGRCVRIHALDDLAATPVIVPEAGDDVVFDIVSPYIVNGHRDHEYGNPRTVRVFTVSGDRFGAELRGTADVTAVAVRTWPTAFIGRADGTVTLTDLETGRDLCPRLLLPSRPKTLNVTDEGDLIVAFGSDLARFRPPASRT</sequence>
<dbReference type="PROSITE" id="PS50082">
    <property type="entry name" value="WD_REPEATS_2"/>
    <property type="match status" value="1"/>
</dbReference>
<feature type="repeat" description="WD" evidence="3">
    <location>
        <begin position="126"/>
        <end position="158"/>
    </location>
</feature>
<protein>
    <submittedName>
        <fullName evidence="4">WD40 repeat domain-containing protein</fullName>
    </submittedName>
</protein>
<dbReference type="InterPro" id="IPR011047">
    <property type="entry name" value="Quinoprotein_ADH-like_sf"/>
</dbReference>
<dbReference type="EMBL" id="QVNQ01000002">
    <property type="protein sequence ID" value="RFS86088.1"/>
    <property type="molecule type" value="Genomic_DNA"/>
</dbReference>
<reference evidence="4 5" key="1">
    <citation type="submission" date="2018-08" db="EMBL/GenBank/DDBJ databases">
        <title>Actinomadura spongicola sp. nov., isolated from marine sponge Leucetta chagosensis.</title>
        <authorList>
            <person name="Li L."/>
            <person name="Lin H.W."/>
        </authorList>
    </citation>
    <scope>NUCLEOTIDE SEQUENCE [LARGE SCALE GENOMIC DNA]</scope>
    <source>
        <strain evidence="4 5">LHW52907</strain>
    </source>
</reference>
<dbReference type="InterPro" id="IPR015943">
    <property type="entry name" value="WD40/YVTN_repeat-like_dom_sf"/>
</dbReference>
<evidence type="ECO:0000256" key="1">
    <source>
        <dbReference type="ARBA" id="ARBA00022574"/>
    </source>
</evidence>
<dbReference type="InterPro" id="IPR051179">
    <property type="entry name" value="WD_repeat_multifunction"/>
</dbReference>
<organism evidence="4 5">
    <name type="scientific">Actinomadura spongiicola</name>
    <dbReference type="NCBI Taxonomy" id="2303421"/>
    <lineage>
        <taxon>Bacteria</taxon>
        <taxon>Bacillati</taxon>
        <taxon>Actinomycetota</taxon>
        <taxon>Actinomycetes</taxon>
        <taxon>Streptosporangiales</taxon>
        <taxon>Thermomonosporaceae</taxon>
        <taxon>Actinomadura</taxon>
    </lineage>
</organism>
<keyword evidence="1 3" id="KW-0853">WD repeat</keyword>
<evidence type="ECO:0000313" key="5">
    <source>
        <dbReference type="Proteomes" id="UP000262882"/>
    </source>
</evidence>
<keyword evidence="5" id="KW-1185">Reference proteome</keyword>
<dbReference type="SUPFAM" id="SSF50978">
    <property type="entry name" value="WD40 repeat-like"/>
    <property type="match status" value="1"/>
</dbReference>
<name>A0A372GL44_9ACTN</name>
<evidence type="ECO:0000256" key="2">
    <source>
        <dbReference type="ARBA" id="ARBA00022737"/>
    </source>
</evidence>
<dbReference type="SUPFAM" id="SSF50998">
    <property type="entry name" value="Quinoprotein alcohol dehydrogenase-like"/>
    <property type="match status" value="1"/>
</dbReference>
<dbReference type="Proteomes" id="UP000262882">
    <property type="component" value="Unassembled WGS sequence"/>
</dbReference>
<comment type="caution">
    <text evidence="4">The sequence shown here is derived from an EMBL/GenBank/DDBJ whole genome shotgun (WGS) entry which is preliminary data.</text>
</comment>
<accession>A0A372GL44</accession>
<dbReference type="AlphaFoldDB" id="A0A372GL44"/>
<evidence type="ECO:0000256" key="3">
    <source>
        <dbReference type="PROSITE-ProRule" id="PRU00221"/>
    </source>
</evidence>
<dbReference type="PANTHER" id="PTHR19857:SF8">
    <property type="entry name" value="ANGIO-ASSOCIATED MIGRATORY CELL PROTEIN"/>
    <property type="match status" value="1"/>
</dbReference>
<dbReference type="InterPro" id="IPR001680">
    <property type="entry name" value="WD40_rpt"/>
</dbReference>
<dbReference type="Gene3D" id="2.130.10.10">
    <property type="entry name" value="YVTN repeat-like/Quinoprotein amine dehydrogenase"/>
    <property type="match status" value="3"/>
</dbReference>
<proteinExistence type="predicted"/>
<evidence type="ECO:0000313" key="4">
    <source>
        <dbReference type="EMBL" id="RFS86088.1"/>
    </source>
</evidence>
<dbReference type="InterPro" id="IPR036322">
    <property type="entry name" value="WD40_repeat_dom_sf"/>
</dbReference>
<gene>
    <name evidence="4" type="ORF">D0T12_05505</name>
</gene>
<dbReference type="PANTHER" id="PTHR19857">
    <property type="entry name" value="MITOCHONDRIAL DIVISION PROTEIN 1-RELATED"/>
    <property type="match status" value="1"/>
</dbReference>
<keyword evidence="2" id="KW-0677">Repeat</keyword>